<feature type="transmembrane region" description="Helical" evidence="1">
    <location>
        <begin position="23"/>
        <end position="43"/>
    </location>
</feature>
<proteinExistence type="predicted"/>
<keyword evidence="3" id="KW-1185">Reference proteome</keyword>
<feature type="transmembrane region" description="Helical" evidence="1">
    <location>
        <begin position="195"/>
        <end position="211"/>
    </location>
</feature>
<organism evidence="2 3">
    <name type="scientific">Catenuloplanes indicus</name>
    <dbReference type="NCBI Taxonomy" id="137267"/>
    <lineage>
        <taxon>Bacteria</taxon>
        <taxon>Bacillati</taxon>
        <taxon>Actinomycetota</taxon>
        <taxon>Actinomycetes</taxon>
        <taxon>Micromonosporales</taxon>
        <taxon>Micromonosporaceae</taxon>
        <taxon>Catenuloplanes</taxon>
    </lineage>
</organism>
<dbReference type="EMBL" id="JAUSUZ010000001">
    <property type="protein sequence ID" value="MDQ0364398.1"/>
    <property type="molecule type" value="Genomic_DNA"/>
</dbReference>
<dbReference type="RefSeq" id="WP_307235768.1">
    <property type="nucleotide sequence ID" value="NZ_JAUSUZ010000001.1"/>
</dbReference>
<name>A0AAE4AXV1_9ACTN</name>
<keyword evidence="1" id="KW-0472">Membrane</keyword>
<evidence type="ECO:0000313" key="2">
    <source>
        <dbReference type="EMBL" id="MDQ0364398.1"/>
    </source>
</evidence>
<protein>
    <recommendedName>
        <fullName evidence="4">Cytochrome C biogenesis protein transmembrane region</fullName>
    </recommendedName>
</protein>
<comment type="caution">
    <text evidence="2">The sequence shown here is derived from an EMBL/GenBank/DDBJ whole genome shotgun (WGS) entry which is preliminary data.</text>
</comment>
<feature type="transmembrane region" description="Helical" evidence="1">
    <location>
        <begin position="231"/>
        <end position="253"/>
    </location>
</feature>
<reference evidence="2 3" key="1">
    <citation type="submission" date="2023-07" db="EMBL/GenBank/DDBJ databases">
        <title>Sequencing the genomes of 1000 actinobacteria strains.</title>
        <authorList>
            <person name="Klenk H.-P."/>
        </authorList>
    </citation>
    <scope>NUCLEOTIDE SEQUENCE [LARGE SCALE GENOMIC DNA]</scope>
    <source>
        <strain evidence="2 3">DSM 44709</strain>
    </source>
</reference>
<feature type="transmembrane region" description="Helical" evidence="1">
    <location>
        <begin position="273"/>
        <end position="292"/>
    </location>
</feature>
<dbReference type="AlphaFoldDB" id="A0AAE4AXV1"/>
<evidence type="ECO:0000313" key="3">
    <source>
        <dbReference type="Proteomes" id="UP001240236"/>
    </source>
</evidence>
<evidence type="ECO:0008006" key="4">
    <source>
        <dbReference type="Google" id="ProtNLM"/>
    </source>
</evidence>
<evidence type="ECO:0000256" key="1">
    <source>
        <dbReference type="SAM" id="Phobius"/>
    </source>
</evidence>
<accession>A0AAE4AXV1</accession>
<gene>
    <name evidence="2" type="ORF">J2S42_001067</name>
</gene>
<keyword evidence="1" id="KW-0812">Transmembrane</keyword>
<feature type="transmembrane region" description="Helical" evidence="1">
    <location>
        <begin position="63"/>
        <end position="96"/>
    </location>
</feature>
<feature type="transmembrane region" description="Helical" evidence="1">
    <location>
        <begin position="117"/>
        <end position="139"/>
    </location>
</feature>
<keyword evidence="1" id="KW-1133">Transmembrane helix</keyword>
<sequence>MSYPVTLDAGAPTAERPLRRGRIVAWSAAAGVLLAVLWSFEFVDSVIGDNVANAVLQRDARNTAIAGTAAGLIFAFVSGLAGTFTACNIAMAAAVGPMSQAGAAHSGRSGVMLMLRPAAWLTVGMVTVSAVYGFVGVLLGPRLPQLSTATAGGVPVRLIQSAVVFGIIGLALVYLGLAALGVLPDVFRDHPVGRVVALGALIGGFLIGRPYPMFNKLFHWAVDTHNPLYGAAAFVLQSLGNIVLVTGVFVLLVLGTRGRFVRWLAGSPRRTTLLTAALLIGLGVFTVVYWDIRLPARFGIGWFPTMPYNH</sequence>
<dbReference type="Proteomes" id="UP001240236">
    <property type="component" value="Unassembled WGS sequence"/>
</dbReference>
<feature type="transmembrane region" description="Helical" evidence="1">
    <location>
        <begin position="159"/>
        <end position="183"/>
    </location>
</feature>